<feature type="domain" description="HTH LytTR-type" evidence="3">
    <location>
        <begin position="153"/>
        <end position="260"/>
    </location>
</feature>
<dbReference type="InterPro" id="IPR011006">
    <property type="entry name" value="CheY-like_superfamily"/>
</dbReference>
<protein>
    <submittedName>
        <fullName evidence="4">DNA-binding response regulator</fullName>
    </submittedName>
</protein>
<proteinExistence type="predicted"/>
<name>A0A3M9MC08_9BACT</name>
<dbReference type="AlphaFoldDB" id="A0A3M9MC08"/>
<dbReference type="Pfam" id="PF04397">
    <property type="entry name" value="LytTR"/>
    <property type="match status" value="1"/>
</dbReference>
<keyword evidence="1" id="KW-0597">Phosphoprotein</keyword>
<dbReference type="SUPFAM" id="SSF52172">
    <property type="entry name" value="CheY-like"/>
    <property type="match status" value="1"/>
</dbReference>
<dbReference type="InterPro" id="IPR046947">
    <property type="entry name" value="LytR-like"/>
</dbReference>
<accession>A0A3M9MC08</accession>
<evidence type="ECO:0000259" key="3">
    <source>
        <dbReference type="PROSITE" id="PS50930"/>
    </source>
</evidence>
<sequence length="260" mass="30292">MRILIVEDEALAARRLRKMVEALEPTSRVEAMLESVSATVQWFRTNPAPDLLLLDIELADGQSFDVFSQVEVTCPIIFTTAYDEHAIRAFRLNSVDYLLKPIQEKELQRSLQKLKDMKRVFSGKAAFPMNIEALLQGLNEQRTQPTDLYRDRILVKQGHRMFPVTSSEVAYFFTKEKINFLQTKDDRRYQVDFSMEELEKSLNPKDFFRANRQYIVNYSAVSKVSQEVNAKLKINLSPTSEEEVIISREKAMEFRHWLGE</sequence>
<dbReference type="SMART" id="SM00448">
    <property type="entry name" value="REC"/>
    <property type="match status" value="1"/>
</dbReference>
<feature type="domain" description="Response regulatory" evidence="2">
    <location>
        <begin position="2"/>
        <end position="115"/>
    </location>
</feature>
<evidence type="ECO:0000313" key="5">
    <source>
        <dbReference type="Proteomes" id="UP000272117"/>
    </source>
</evidence>
<evidence type="ECO:0000259" key="2">
    <source>
        <dbReference type="PROSITE" id="PS50110"/>
    </source>
</evidence>
<dbReference type="Proteomes" id="UP000272117">
    <property type="component" value="Unassembled WGS sequence"/>
</dbReference>
<gene>
    <name evidence="4" type="ORF">EFB08_21580</name>
</gene>
<dbReference type="InterPro" id="IPR001789">
    <property type="entry name" value="Sig_transdc_resp-reg_receiver"/>
</dbReference>
<evidence type="ECO:0000256" key="1">
    <source>
        <dbReference type="PROSITE-ProRule" id="PRU00169"/>
    </source>
</evidence>
<dbReference type="OrthoDB" id="646623at2"/>
<dbReference type="InterPro" id="IPR007492">
    <property type="entry name" value="LytTR_DNA-bd_dom"/>
</dbReference>
<dbReference type="Gene3D" id="2.40.50.1020">
    <property type="entry name" value="LytTr DNA-binding domain"/>
    <property type="match status" value="1"/>
</dbReference>
<dbReference type="EMBL" id="RJJD01000021">
    <property type="protein sequence ID" value="RNI22687.1"/>
    <property type="molecule type" value="Genomic_DNA"/>
</dbReference>
<reference evidence="4 5" key="1">
    <citation type="submission" date="2018-11" db="EMBL/GenBank/DDBJ databases">
        <title>Rufibacter latericius sp. nov., isolated from water in Baiyang Lake.</title>
        <authorList>
            <person name="Yang Y."/>
        </authorList>
    </citation>
    <scope>NUCLEOTIDE SEQUENCE [LARGE SCALE GENOMIC DNA]</scope>
    <source>
        <strain evidence="4 5">R-22-1c-1</strain>
    </source>
</reference>
<dbReference type="PROSITE" id="PS50110">
    <property type="entry name" value="RESPONSE_REGULATORY"/>
    <property type="match status" value="1"/>
</dbReference>
<dbReference type="PANTHER" id="PTHR37299:SF1">
    <property type="entry name" value="STAGE 0 SPORULATION PROTEIN A HOMOLOG"/>
    <property type="match status" value="1"/>
</dbReference>
<evidence type="ECO:0000313" key="4">
    <source>
        <dbReference type="EMBL" id="RNI22687.1"/>
    </source>
</evidence>
<dbReference type="Gene3D" id="3.40.50.2300">
    <property type="match status" value="1"/>
</dbReference>
<comment type="caution">
    <text evidence="4">The sequence shown here is derived from an EMBL/GenBank/DDBJ whole genome shotgun (WGS) entry which is preliminary data.</text>
</comment>
<keyword evidence="4" id="KW-0238">DNA-binding</keyword>
<organism evidence="4 5">
    <name type="scientific">Rufibacter latericius</name>
    <dbReference type="NCBI Taxonomy" id="2487040"/>
    <lineage>
        <taxon>Bacteria</taxon>
        <taxon>Pseudomonadati</taxon>
        <taxon>Bacteroidota</taxon>
        <taxon>Cytophagia</taxon>
        <taxon>Cytophagales</taxon>
        <taxon>Hymenobacteraceae</taxon>
        <taxon>Rufibacter</taxon>
    </lineage>
</organism>
<dbReference type="FunFam" id="3.40.50.2300:FF:000361">
    <property type="entry name" value="Two-component system response regulator"/>
    <property type="match status" value="1"/>
</dbReference>
<dbReference type="GO" id="GO:0003677">
    <property type="term" value="F:DNA binding"/>
    <property type="evidence" value="ECO:0007669"/>
    <property type="project" value="UniProtKB-KW"/>
</dbReference>
<dbReference type="GO" id="GO:0000156">
    <property type="term" value="F:phosphorelay response regulator activity"/>
    <property type="evidence" value="ECO:0007669"/>
    <property type="project" value="InterPro"/>
</dbReference>
<dbReference type="PROSITE" id="PS50930">
    <property type="entry name" value="HTH_LYTTR"/>
    <property type="match status" value="1"/>
</dbReference>
<dbReference type="SMART" id="SM00850">
    <property type="entry name" value="LytTR"/>
    <property type="match status" value="1"/>
</dbReference>
<dbReference type="PANTHER" id="PTHR37299">
    <property type="entry name" value="TRANSCRIPTIONAL REGULATOR-RELATED"/>
    <property type="match status" value="1"/>
</dbReference>
<keyword evidence="5" id="KW-1185">Reference proteome</keyword>
<dbReference type="RefSeq" id="WP_123129044.1">
    <property type="nucleotide sequence ID" value="NZ_RJJD01000021.1"/>
</dbReference>
<feature type="modified residue" description="4-aspartylphosphate" evidence="1">
    <location>
        <position position="55"/>
    </location>
</feature>
<dbReference type="Pfam" id="PF00072">
    <property type="entry name" value="Response_reg"/>
    <property type="match status" value="1"/>
</dbReference>